<dbReference type="GO" id="GO:0008757">
    <property type="term" value="F:S-adenosylmethionine-dependent methyltransferase activity"/>
    <property type="evidence" value="ECO:0007669"/>
    <property type="project" value="InterPro"/>
</dbReference>
<reference evidence="2 3" key="1">
    <citation type="journal article" date="2015" name="Nature">
        <title>rRNA introns, odd ribosomes, and small enigmatic genomes across a large radiation of phyla.</title>
        <authorList>
            <person name="Brown C.T."/>
            <person name="Hug L.A."/>
            <person name="Thomas B.C."/>
            <person name="Sharon I."/>
            <person name="Castelle C.J."/>
            <person name="Singh A."/>
            <person name="Wilkins M.J."/>
            <person name="Williams K.H."/>
            <person name="Banfield J.F."/>
        </authorList>
    </citation>
    <scope>NUCLEOTIDE SEQUENCE [LARGE SCALE GENOMIC DNA]</scope>
</reference>
<gene>
    <name evidence="2" type="ORF">US31_C0008G0027</name>
</gene>
<feature type="domain" description="Methyltransferase type 11" evidence="1">
    <location>
        <begin position="46"/>
        <end position="126"/>
    </location>
</feature>
<keyword evidence="2" id="KW-0489">Methyltransferase</keyword>
<name>A0A0G0I1R3_9BACT</name>
<evidence type="ECO:0000313" key="3">
    <source>
        <dbReference type="Proteomes" id="UP000034508"/>
    </source>
</evidence>
<dbReference type="InterPro" id="IPR029063">
    <property type="entry name" value="SAM-dependent_MTases_sf"/>
</dbReference>
<dbReference type="Proteomes" id="UP000034508">
    <property type="component" value="Unassembled WGS sequence"/>
</dbReference>
<dbReference type="Pfam" id="PF08241">
    <property type="entry name" value="Methyltransf_11"/>
    <property type="match status" value="1"/>
</dbReference>
<dbReference type="SUPFAM" id="SSF53335">
    <property type="entry name" value="S-adenosyl-L-methionine-dependent methyltransferases"/>
    <property type="match status" value="1"/>
</dbReference>
<dbReference type="EMBL" id="LBSM01000008">
    <property type="protein sequence ID" value="KKQ18184.1"/>
    <property type="molecule type" value="Genomic_DNA"/>
</dbReference>
<comment type="caution">
    <text evidence="2">The sequence shown here is derived from an EMBL/GenBank/DDBJ whole genome shotgun (WGS) entry which is preliminary data.</text>
</comment>
<keyword evidence="2" id="KW-0808">Transferase</keyword>
<proteinExistence type="predicted"/>
<sequence>MKRAKNNKIQVSQDHYYNLKYDTKERWMSYWYQVKEVLSFEPQTVLEIGVGNMTVSDYLKKLGIKITTCDFDKNLKPDVVASVLSLPFKKNSFDVVLCAEVLEHLPFDCFNKALLEIRRVCKKSTILTLPHFSITHLYLGIKAVPFIPKKEFMLKVDFPIKHKFLGEHYWEIGKSGYSLRKIENKIKKSGFKIKKSYYPKENPFHHFFILIK</sequence>
<dbReference type="AlphaFoldDB" id="A0A0G0I1R3"/>
<evidence type="ECO:0000313" key="2">
    <source>
        <dbReference type="EMBL" id="KKQ18184.1"/>
    </source>
</evidence>
<evidence type="ECO:0000259" key="1">
    <source>
        <dbReference type="Pfam" id="PF08241"/>
    </source>
</evidence>
<dbReference type="CDD" id="cd02440">
    <property type="entry name" value="AdoMet_MTases"/>
    <property type="match status" value="1"/>
</dbReference>
<dbReference type="Gene3D" id="3.40.50.150">
    <property type="entry name" value="Vaccinia Virus protein VP39"/>
    <property type="match status" value="1"/>
</dbReference>
<dbReference type="GO" id="GO:0032259">
    <property type="term" value="P:methylation"/>
    <property type="evidence" value="ECO:0007669"/>
    <property type="project" value="UniProtKB-KW"/>
</dbReference>
<organism evidence="2 3">
    <name type="scientific">Berkelbacteria bacterium GW2011_GWA1_36_9</name>
    <dbReference type="NCBI Taxonomy" id="1618331"/>
    <lineage>
        <taxon>Bacteria</taxon>
        <taxon>Candidatus Berkelbacteria</taxon>
    </lineage>
</organism>
<dbReference type="InterPro" id="IPR013216">
    <property type="entry name" value="Methyltransf_11"/>
</dbReference>
<protein>
    <submittedName>
        <fullName evidence="2">Methyltransferase type 11</fullName>
    </submittedName>
</protein>
<accession>A0A0G0I1R3</accession>